<sequence length="65" mass="7262">MVIGIGLSIFLHFRNWADNGGSWQNPDRGTLAVIQLELFIGVAVVLIGVVIRWLVGKFGKRYSFD</sequence>
<name>M7X7T7_9BACT</name>
<keyword evidence="3" id="KW-1185">Reference proteome</keyword>
<comment type="caution">
    <text evidence="2">The sequence shown here is derived from an EMBL/GenBank/DDBJ whole genome shotgun (WGS) entry which is preliminary data.</text>
</comment>
<protein>
    <submittedName>
        <fullName evidence="2">Uncharacterized protein</fullName>
    </submittedName>
</protein>
<evidence type="ECO:0000313" key="3">
    <source>
        <dbReference type="Proteomes" id="UP000010953"/>
    </source>
</evidence>
<organism evidence="2 3">
    <name type="scientific">Mariniradius saccharolyticus AK6</name>
    <dbReference type="NCBI Taxonomy" id="1239962"/>
    <lineage>
        <taxon>Bacteria</taxon>
        <taxon>Pseudomonadati</taxon>
        <taxon>Bacteroidota</taxon>
        <taxon>Cytophagia</taxon>
        <taxon>Cytophagales</taxon>
        <taxon>Cyclobacteriaceae</taxon>
        <taxon>Mariniradius</taxon>
    </lineage>
</organism>
<accession>M7X7T7</accession>
<proteinExistence type="predicted"/>
<keyword evidence="1" id="KW-0472">Membrane</keyword>
<evidence type="ECO:0000256" key="1">
    <source>
        <dbReference type="SAM" id="Phobius"/>
    </source>
</evidence>
<evidence type="ECO:0000313" key="2">
    <source>
        <dbReference type="EMBL" id="EMS31059.1"/>
    </source>
</evidence>
<feature type="transmembrane region" description="Helical" evidence="1">
    <location>
        <begin position="33"/>
        <end position="55"/>
    </location>
</feature>
<dbReference type="EMBL" id="AMZY02000023">
    <property type="protein sequence ID" value="EMS31059.1"/>
    <property type="molecule type" value="Genomic_DNA"/>
</dbReference>
<dbReference type="InParanoid" id="M7X7T7"/>
<keyword evidence="1" id="KW-1133">Transmembrane helix</keyword>
<dbReference type="AlphaFoldDB" id="M7X7T7"/>
<dbReference type="STRING" id="1239962.C943_02632"/>
<gene>
    <name evidence="2" type="ORF">C943_02632</name>
</gene>
<dbReference type="Proteomes" id="UP000010953">
    <property type="component" value="Unassembled WGS sequence"/>
</dbReference>
<reference evidence="2" key="1">
    <citation type="submission" date="2013-01" db="EMBL/GenBank/DDBJ databases">
        <title>Genome assembly of Mariniradius saccharolyticus AK6.</title>
        <authorList>
            <person name="Vaidya B."/>
            <person name="Khatri I."/>
            <person name="Tanuku N.R.S."/>
            <person name="Subramanian S."/>
            <person name="Pinnaka A."/>
        </authorList>
    </citation>
    <scope>NUCLEOTIDE SEQUENCE [LARGE SCALE GENOMIC DNA]</scope>
    <source>
        <strain evidence="2">AK6</strain>
    </source>
</reference>
<keyword evidence="1" id="KW-0812">Transmembrane</keyword>